<protein>
    <recommendedName>
        <fullName evidence="4">Antibiotic biosynthesis monooxygenase</fullName>
    </recommendedName>
</protein>
<dbReference type="HOGENOM" id="CLU_101366_0_0_6"/>
<keyword evidence="3" id="KW-1185">Reference proteome</keyword>
<sequence>MKIKTILNASLPGFGLTSTAIAGSAETKANTIHQATYIQFTANTGQESKLAGFLKAGAQLVHQTEPQTKLWFALQGDKETFAIFDVFHDEAGRVAHFSGKVAAALQDNSVALVKGGWLNGVLNAVQNSEILATNNYQSDDVLQSTKASYIILKAKSGKEQELAALLQDGAAIISKTEPKTLFWLALKLDESTYAIFDTFTDDTGVQAHFSGAVAGALKSQAENLIVGGWQHGVLDNVHQFNVIAAVK</sequence>
<proteinExistence type="predicted"/>
<evidence type="ECO:0000256" key="1">
    <source>
        <dbReference type="SAM" id="SignalP"/>
    </source>
</evidence>
<evidence type="ECO:0008006" key="4">
    <source>
        <dbReference type="Google" id="ProtNLM"/>
    </source>
</evidence>
<feature type="signal peptide" evidence="1">
    <location>
        <begin position="1"/>
        <end position="22"/>
    </location>
</feature>
<gene>
    <name evidence="2" type="ORF">LFA_2350</name>
</gene>
<dbReference type="EMBL" id="LN614827">
    <property type="protein sequence ID" value="CEG57721.1"/>
    <property type="molecule type" value="Genomic_DNA"/>
</dbReference>
<accession>A0A098G6V1</accession>
<dbReference type="Proteomes" id="UP000032430">
    <property type="component" value="Chromosome I"/>
</dbReference>
<dbReference type="RefSeq" id="WP_197541184.1">
    <property type="nucleotide sequence ID" value="NZ_LN614827.1"/>
</dbReference>
<organism evidence="2 3">
    <name type="scientific">Legionella fallonii LLAP-10</name>
    <dbReference type="NCBI Taxonomy" id="1212491"/>
    <lineage>
        <taxon>Bacteria</taxon>
        <taxon>Pseudomonadati</taxon>
        <taxon>Pseudomonadota</taxon>
        <taxon>Gammaproteobacteria</taxon>
        <taxon>Legionellales</taxon>
        <taxon>Legionellaceae</taxon>
        <taxon>Legionella</taxon>
    </lineage>
</organism>
<dbReference type="InterPro" id="IPR011008">
    <property type="entry name" value="Dimeric_a/b-barrel"/>
</dbReference>
<dbReference type="Gene3D" id="3.30.70.100">
    <property type="match status" value="2"/>
</dbReference>
<keyword evidence="1" id="KW-0732">Signal</keyword>
<dbReference type="AlphaFoldDB" id="A0A098G6V1"/>
<dbReference type="KEGG" id="lfa:LFA_2350"/>
<name>A0A098G6V1_9GAMM</name>
<evidence type="ECO:0000313" key="3">
    <source>
        <dbReference type="Proteomes" id="UP000032430"/>
    </source>
</evidence>
<feature type="chain" id="PRO_5001942749" description="Antibiotic biosynthesis monooxygenase" evidence="1">
    <location>
        <begin position="23"/>
        <end position="247"/>
    </location>
</feature>
<reference evidence="3" key="1">
    <citation type="submission" date="2014-09" db="EMBL/GenBank/DDBJ databases">
        <authorList>
            <person name="Gomez-Valero L."/>
        </authorList>
    </citation>
    <scope>NUCLEOTIDE SEQUENCE [LARGE SCALE GENOMIC DNA]</scope>
    <source>
        <strain evidence="3">ATCC700992</strain>
    </source>
</reference>
<dbReference type="SUPFAM" id="SSF54909">
    <property type="entry name" value="Dimeric alpha+beta barrel"/>
    <property type="match status" value="2"/>
</dbReference>
<evidence type="ECO:0000313" key="2">
    <source>
        <dbReference type="EMBL" id="CEG57721.1"/>
    </source>
</evidence>